<dbReference type="Proteomes" id="UP000719942">
    <property type="component" value="Unassembled WGS sequence"/>
</dbReference>
<dbReference type="InterPro" id="IPR012156">
    <property type="entry name" value="Cold_shock_CspA"/>
</dbReference>
<keyword evidence="1" id="KW-1133">Transmembrane helix</keyword>
<evidence type="ECO:0000256" key="1">
    <source>
        <dbReference type="SAM" id="Phobius"/>
    </source>
</evidence>
<feature type="transmembrane region" description="Helical" evidence="1">
    <location>
        <begin position="36"/>
        <end position="57"/>
    </location>
</feature>
<gene>
    <name evidence="2" type="ORF">J5W02_12255</name>
</gene>
<dbReference type="Pfam" id="PF06961">
    <property type="entry name" value="DUF1294"/>
    <property type="match status" value="1"/>
</dbReference>
<reference evidence="2 3" key="1">
    <citation type="submission" date="2021-03" db="EMBL/GenBank/DDBJ databases">
        <title>Caproiciproducens sp. nov. isolated from feces of cow.</title>
        <authorList>
            <person name="Choi J.-Y."/>
        </authorList>
    </citation>
    <scope>NUCLEOTIDE SEQUENCE [LARGE SCALE GENOMIC DNA]</scope>
    <source>
        <strain evidence="2 3">AGMB10547</strain>
    </source>
</reference>
<protein>
    <submittedName>
        <fullName evidence="2">DUF1294 domain-containing protein</fullName>
    </submittedName>
</protein>
<dbReference type="InterPro" id="IPR010718">
    <property type="entry name" value="DUF1294"/>
</dbReference>
<feature type="transmembrane region" description="Helical" evidence="1">
    <location>
        <begin position="69"/>
        <end position="89"/>
    </location>
</feature>
<feature type="transmembrane region" description="Helical" evidence="1">
    <location>
        <begin position="6"/>
        <end position="24"/>
    </location>
</feature>
<accession>A0ABS7DQM8</accession>
<organism evidence="2 3">
    <name type="scientific">Caproiciproducens faecalis</name>
    <dbReference type="NCBI Taxonomy" id="2820301"/>
    <lineage>
        <taxon>Bacteria</taxon>
        <taxon>Bacillati</taxon>
        <taxon>Bacillota</taxon>
        <taxon>Clostridia</taxon>
        <taxon>Eubacteriales</taxon>
        <taxon>Acutalibacteraceae</taxon>
        <taxon>Caproiciproducens</taxon>
    </lineage>
</organism>
<dbReference type="EMBL" id="JAGFNZ010000005">
    <property type="protein sequence ID" value="MBW7573582.1"/>
    <property type="molecule type" value="Genomic_DNA"/>
</dbReference>
<proteinExistence type="predicted"/>
<keyword evidence="3" id="KW-1185">Reference proteome</keyword>
<dbReference type="PIRSF" id="PIRSF002599">
    <property type="entry name" value="Cold_shock_A"/>
    <property type="match status" value="1"/>
</dbReference>
<dbReference type="RefSeq" id="WP_219965990.1">
    <property type="nucleotide sequence ID" value="NZ_JAGFNZ010000005.1"/>
</dbReference>
<evidence type="ECO:0000313" key="2">
    <source>
        <dbReference type="EMBL" id="MBW7573582.1"/>
    </source>
</evidence>
<sequence>MPSYIYWIWYLIIINFIAIITTVMDKHNAKKHRWRIPENTLLLIAALGGSPAMLLTMYAIRHKTQHKKFMLGIPMIITLQVCFVYYLFFR</sequence>
<evidence type="ECO:0000313" key="3">
    <source>
        <dbReference type="Proteomes" id="UP000719942"/>
    </source>
</evidence>
<name>A0ABS7DQM8_9FIRM</name>
<keyword evidence="1" id="KW-0812">Transmembrane</keyword>
<keyword evidence="1" id="KW-0472">Membrane</keyword>
<comment type="caution">
    <text evidence="2">The sequence shown here is derived from an EMBL/GenBank/DDBJ whole genome shotgun (WGS) entry which is preliminary data.</text>
</comment>